<comment type="caution">
    <text evidence="7">The sequence shown here is derived from an EMBL/GenBank/DDBJ whole genome shotgun (WGS) entry which is preliminary data.</text>
</comment>
<dbReference type="CDD" id="cd00609">
    <property type="entry name" value="AAT_like"/>
    <property type="match status" value="1"/>
</dbReference>
<dbReference type="PROSITE" id="PS00105">
    <property type="entry name" value="AA_TRANSFER_CLASS_1"/>
    <property type="match status" value="1"/>
</dbReference>
<proteinExistence type="inferred from homology"/>
<gene>
    <name evidence="7" type="ORF">F0L68_28645</name>
</gene>
<dbReference type="GO" id="GO:0005737">
    <property type="term" value="C:cytoplasm"/>
    <property type="evidence" value="ECO:0007669"/>
    <property type="project" value="TreeGrafter"/>
</dbReference>
<dbReference type="Pfam" id="PF00155">
    <property type="entry name" value="Aminotran_1_2"/>
    <property type="match status" value="1"/>
</dbReference>
<dbReference type="SUPFAM" id="SSF53383">
    <property type="entry name" value="PLP-dependent transferases"/>
    <property type="match status" value="1"/>
</dbReference>
<dbReference type="AlphaFoldDB" id="A0A5B2WWP9"/>
<name>A0A5B2WWP9_9PSEU</name>
<comment type="similarity">
    <text evidence="5">Belongs to the class-I pyridoxal-phosphate-dependent aminotransferase family.</text>
</comment>
<keyword evidence="4" id="KW-0663">Pyridoxal phosphate</keyword>
<protein>
    <recommendedName>
        <fullName evidence="5">Aminotransferase</fullName>
        <ecNumber evidence="5">2.6.1.-</ecNumber>
    </recommendedName>
</protein>
<reference evidence="7 8" key="1">
    <citation type="submission" date="2019-09" db="EMBL/GenBank/DDBJ databases">
        <title>Goodfellowia gen. nov., a new genus of the Pseudonocardineae related to Actinoalloteichus, containing Goodfellowia coeruleoviolacea gen. nov., comb. nov. gen. nov., comb. nov.</title>
        <authorList>
            <person name="Labeda D."/>
        </authorList>
    </citation>
    <scope>NUCLEOTIDE SEQUENCE [LARGE SCALE GENOMIC DNA]</scope>
    <source>
        <strain evidence="7 8">AN110305</strain>
    </source>
</reference>
<evidence type="ECO:0000256" key="3">
    <source>
        <dbReference type="ARBA" id="ARBA00022679"/>
    </source>
</evidence>
<comment type="cofactor">
    <cofactor evidence="1 5">
        <name>pyridoxal 5'-phosphate</name>
        <dbReference type="ChEBI" id="CHEBI:597326"/>
    </cofactor>
</comment>
<dbReference type="PANTHER" id="PTHR43807:SF20">
    <property type="entry name" value="FI04487P"/>
    <property type="match status" value="1"/>
</dbReference>
<dbReference type="InterPro" id="IPR015422">
    <property type="entry name" value="PyrdxlP-dep_Trfase_small"/>
</dbReference>
<keyword evidence="8" id="KW-1185">Reference proteome</keyword>
<evidence type="ECO:0000256" key="1">
    <source>
        <dbReference type="ARBA" id="ARBA00001933"/>
    </source>
</evidence>
<dbReference type="GO" id="GO:0030170">
    <property type="term" value="F:pyridoxal phosphate binding"/>
    <property type="evidence" value="ECO:0007669"/>
    <property type="project" value="InterPro"/>
</dbReference>
<dbReference type="OrthoDB" id="9763453at2"/>
<accession>A0A5B2WWP9</accession>
<evidence type="ECO:0000313" key="7">
    <source>
        <dbReference type="EMBL" id="KAA2255374.1"/>
    </source>
</evidence>
<sequence>MESMFVRIPALAARHGAINLAQGVFDHGPPAALLRALVAAGENDGVHQYMPSAGLPALRQAVAAETSCDPDTEVTITAGATEALHCTMAALLGPGDEALVVEPAYEQYAPAIRSAGATVVPVRLAYPDGSFAALLESACTERTKVVVVNSPWNPLGRSLDSDEWTALGDLARRRGVVVVSDETYEQLAPGGHLGVLHAIGEPELRVKISSVSKSLAATGWRVGWAIAGPDLTRRIRAVHQFVTFCPAVPLQHAVASLMGSPEYRAVVDGVAAGLHERAAWFAGELAGLGLHTKAEANPFYLLADVGSPAEEWCDRMVLDGGVAALPLSVFYSAPMPSAEHTVRFAVCKKRSTLEAAAERLAARVRR</sequence>
<feature type="domain" description="Aminotransferase class I/classII large" evidence="6">
    <location>
        <begin position="18"/>
        <end position="360"/>
    </location>
</feature>
<dbReference type="GO" id="GO:0016212">
    <property type="term" value="F:kynurenine-oxoglutarate transaminase activity"/>
    <property type="evidence" value="ECO:0007669"/>
    <property type="project" value="TreeGrafter"/>
</dbReference>
<reference evidence="7 8" key="2">
    <citation type="submission" date="2019-09" db="EMBL/GenBank/DDBJ databases">
        <authorList>
            <person name="Jin C."/>
        </authorList>
    </citation>
    <scope>NUCLEOTIDE SEQUENCE [LARGE SCALE GENOMIC DNA]</scope>
    <source>
        <strain evidence="7 8">AN110305</strain>
    </source>
</reference>
<dbReference type="EMBL" id="VUOB01000057">
    <property type="protein sequence ID" value="KAA2255374.1"/>
    <property type="molecule type" value="Genomic_DNA"/>
</dbReference>
<keyword evidence="2 5" id="KW-0032">Aminotransferase</keyword>
<evidence type="ECO:0000256" key="2">
    <source>
        <dbReference type="ARBA" id="ARBA00022576"/>
    </source>
</evidence>
<evidence type="ECO:0000256" key="4">
    <source>
        <dbReference type="ARBA" id="ARBA00022898"/>
    </source>
</evidence>
<dbReference type="InterPro" id="IPR051326">
    <property type="entry name" value="Kynurenine-oxoglutarate_AT"/>
</dbReference>
<evidence type="ECO:0000313" key="8">
    <source>
        <dbReference type="Proteomes" id="UP000323454"/>
    </source>
</evidence>
<dbReference type="Gene3D" id="3.90.1150.10">
    <property type="entry name" value="Aspartate Aminotransferase, domain 1"/>
    <property type="match status" value="1"/>
</dbReference>
<dbReference type="EC" id="2.6.1.-" evidence="5"/>
<dbReference type="InterPro" id="IPR004839">
    <property type="entry name" value="Aminotransferase_I/II_large"/>
</dbReference>
<dbReference type="Gene3D" id="3.40.640.10">
    <property type="entry name" value="Type I PLP-dependent aspartate aminotransferase-like (Major domain)"/>
    <property type="match status" value="1"/>
</dbReference>
<dbReference type="InterPro" id="IPR015421">
    <property type="entry name" value="PyrdxlP-dep_Trfase_major"/>
</dbReference>
<dbReference type="InterPro" id="IPR004838">
    <property type="entry name" value="NHTrfase_class1_PyrdxlP-BS"/>
</dbReference>
<dbReference type="Proteomes" id="UP000323454">
    <property type="component" value="Unassembled WGS sequence"/>
</dbReference>
<evidence type="ECO:0000256" key="5">
    <source>
        <dbReference type="RuleBase" id="RU000481"/>
    </source>
</evidence>
<keyword evidence="3 5" id="KW-0808">Transferase</keyword>
<organism evidence="7 8">
    <name type="scientific">Solihabitans fulvus</name>
    <dbReference type="NCBI Taxonomy" id="1892852"/>
    <lineage>
        <taxon>Bacteria</taxon>
        <taxon>Bacillati</taxon>
        <taxon>Actinomycetota</taxon>
        <taxon>Actinomycetes</taxon>
        <taxon>Pseudonocardiales</taxon>
        <taxon>Pseudonocardiaceae</taxon>
        <taxon>Solihabitans</taxon>
    </lineage>
</organism>
<dbReference type="InterPro" id="IPR015424">
    <property type="entry name" value="PyrdxlP-dep_Trfase"/>
</dbReference>
<evidence type="ECO:0000259" key="6">
    <source>
        <dbReference type="Pfam" id="PF00155"/>
    </source>
</evidence>
<dbReference type="PANTHER" id="PTHR43807">
    <property type="entry name" value="FI04487P"/>
    <property type="match status" value="1"/>
</dbReference>